<evidence type="ECO:0000313" key="1">
    <source>
        <dbReference type="EMBL" id="KKU91567.1"/>
    </source>
</evidence>
<evidence type="ECO:0000313" key="2">
    <source>
        <dbReference type="Proteomes" id="UP000034956"/>
    </source>
</evidence>
<accession>A0A0G1UBR3</accession>
<sequence length="46" mass="5578">MTGFYFFYPPLLIRTGKDEKGCGQYFFILKNNQQKNVFYQQAISWF</sequence>
<dbReference type="Proteomes" id="UP000034956">
    <property type="component" value="Unassembled WGS sequence"/>
</dbReference>
<reference evidence="1 2" key="1">
    <citation type="journal article" date="2015" name="Nature">
        <title>rRNA introns, odd ribosomes, and small enigmatic genomes across a large radiation of phyla.</title>
        <authorList>
            <person name="Brown C.T."/>
            <person name="Hug L.A."/>
            <person name="Thomas B.C."/>
            <person name="Sharon I."/>
            <person name="Castelle C.J."/>
            <person name="Singh A."/>
            <person name="Wilkins M.J."/>
            <person name="Williams K.H."/>
            <person name="Banfield J.F."/>
        </authorList>
    </citation>
    <scope>NUCLEOTIDE SEQUENCE [LARGE SCALE GENOMIC DNA]</scope>
</reference>
<organism evidence="1 2">
    <name type="scientific">Candidatus Jorgensenbacteria bacterium GW2011_GWA1_48_11</name>
    <dbReference type="NCBI Taxonomy" id="1618660"/>
    <lineage>
        <taxon>Bacteria</taxon>
        <taxon>Candidatus Joergenseniibacteriota</taxon>
    </lineage>
</organism>
<dbReference type="EMBL" id="LCPF01000001">
    <property type="protein sequence ID" value="KKU91567.1"/>
    <property type="molecule type" value="Genomic_DNA"/>
</dbReference>
<dbReference type="AlphaFoldDB" id="A0A0G1UBR3"/>
<protein>
    <submittedName>
        <fullName evidence="1">Uncharacterized protein</fullName>
    </submittedName>
</protein>
<gene>
    <name evidence="1" type="ORF">UY23_C0001G0173</name>
</gene>
<proteinExistence type="predicted"/>
<comment type="caution">
    <text evidence="1">The sequence shown here is derived from an EMBL/GenBank/DDBJ whole genome shotgun (WGS) entry which is preliminary data.</text>
</comment>
<name>A0A0G1UBR3_9BACT</name>